<dbReference type="Proteomes" id="UP000617340">
    <property type="component" value="Unassembled WGS sequence"/>
</dbReference>
<feature type="domain" description="Endonuclease/exonuclease/phosphatase" evidence="1">
    <location>
        <begin position="9"/>
        <end position="107"/>
    </location>
</feature>
<evidence type="ECO:0000259" key="1">
    <source>
        <dbReference type="Pfam" id="PF03372"/>
    </source>
</evidence>
<gene>
    <name evidence="2" type="ORF">HZH68_014198</name>
</gene>
<evidence type="ECO:0000313" key="3">
    <source>
        <dbReference type="Proteomes" id="UP000617340"/>
    </source>
</evidence>
<reference evidence="2" key="1">
    <citation type="journal article" date="2020" name="G3 (Bethesda)">
        <title>High-Quality Assemblies for Three Invasive Social Wasps from the &lt;i&gt;Vespula&lt;/i&gt; Genus.</title>
        <authorList>
            <person name="Harrop T.W.R."/>
            <person name="Guhlin J."/>
            <person name="McLaughlin G.M."/>
            <person name="Permina E."/>
            <person name="Stockwell P."/>
            <person name="Gilligan J."/>
            <person name="Le Lec M.F."/>
            <person name="Gruber M.A.M."/>
            <person name="Quinn O."/>
            <person name="Lovegrove M."/>
            <person name="Duncan E.J."/>
            <person name="Remnant E.J."/>
            <person name="Van Eeckhoven J."/>
            <person name="Graham B."/>
            <person name="Knapp R.A."/>
            <person name="Langford K.W."/>
            <person name="Kronenberg Z."/>
            <person name="Press M.O."/>
            <person name="Eacker S.M."/>
            <person name="Wilson-Rankin E.E."/>
            <person name="Purcell J."/>
            <person name="Lester P.J."/>
            <person name="Dearden P.K."/>
        </authorList>
    </citation>
    <scope>NUCLEOTIDE SEQUENCE</scope>
    <source>
        <strain evidence="2">Linc-1</strain>
    </source>
</reference>
<dbReference type="SUPFAM" id="SSF56219">
    <property type="entry name" value="DNase I-like"/>
    <property type="match status" value="1"/>
</dbReference>
<dbReference type="Pfam" id="PF03372">
    <property type="entry name" value="Exo_endo_phos"/>
    <property type="match status" value="1"/>
</dbReference>
<protein>
    <recommendedName>
        <fullName evidence="1">Endonuclease/exonuclease/phosphatase domain-containing protein</fullName>
    </recommendedName>
</protein>
<dbReference type="InterPro" id="IPR036691">
    <property type="entry name" value="Endo/exonu/phosph_ase_sf"/>
</dbReference>
<proteinExistence type="predicted"/>
<dbReference type="GO" id="GO:0003824">
    <property type="term" value="F:catalytic activity"/>
    <property type="evidence" value="ECO:0007669"/>
    <property type="project" value="InterPro"/>
</dbReference>
<comment type="caution">
    <text evidence="2">The sequence shown here is derived from an EMBL/GenBank/DDBJ whole genome shotgun (WGS) entry which is preliminary data.</text>
</comment>
<organism evidence="2 3">
    <name type="scientific">Vespula germanica</name>
    <name type="common">German yellow jacket</name>
    <name type="synonym">Paravespula germanica</name>
    <dbReference type="NCBI Taxonomy" id="30212"/>
    <lineage>
        <taxon>Eukaryota</taxon>
        <taxon>Metazoa</taxon>
        <taxon>Ecdysozoa</taxon>
        <taxon>Arthropoda</taxon>
        <taxon>Hexapoda</taxon>
        <taxon>Insecta</taxon>
        <taxon>Pterygota</taxon>
        <taxon>Neoptera</taxon>
        <taxon>Endopterygota</taxon>
        <taxon>Hymenoptera</taxon>
        <taxon>Apocrita</taxon>
        <taxon>Aculeata</taxon>
        <taxon>Vespoidea</taxon>
        <taxon>Vespidae</taxon>
        <taxon>Vespinae</taxon>
        <taxon>Vespula</taxon>
    </lineage>
</organism>
<dbReference type="EMBL" id="JACSDZ010000017">
    <property type="protein sequence ID" value="KAF7384586.1"/>
    <property type="molecule type" value="Genomic_DNA"/>
</dbReference>
<keyword evidence="3" id="KW-1185">Reference proteome</keyword>
<name>A0A834JFD3_VESGE</name>
<dbReference type="InterPro" id="IPR005135">
    <property type="entry name" value="Endo/exonuclease/phosphatase"/>
</dbReference>
<sequence length="124" mass="14285">MAKELKIAVWNANRLHQKTQVLKMFLQTNEIDVIIISETSLTDKHFIKIPHYTIYDTKHPSGKGHGGSAVIIKDNIKHHFHNNCNQVNLQATIVNQTINGPFKLSAVYFPPKHKLTMEDYTEFF</sequence>
<dbReference type="AlphaFoldDB" id="A0A834JFD3"/>
<evidence type="ECO:0000313" key="2">
    <source>
        <dbReference type="EMBL" id="KAF7384586.1"/>
    </source>
</evidence>
<accession>A0A834JFD3</accession>
<dbReference type="Gene3D" id="3.60.10.10">
    <property type="entry name" value="Endonuclease/exonuclease/phosphatase"/>
    <property type="match status" value="1"/>
</dbReference>